<keyword evidence="3" id="KW-1185">Reference proteome</keyword>
<dbReference type="Proteomes" id="UP001377972">
    <property type="component" value="Unassembled WGS sequence"/>
</dbReference>
<accession>A0ABU8SNJ4</accession>
<evidence type="ECO:0000313" key="2">
    <source>
        <dbReference type="EMBL" id="MEJ6494604.1"/>
    </source>
</evidence>
<reference evidence="2 3" key="1">
    <citation type="submission" date="2023-01" db="EMBL/GenBank/DDBJ databases">
        <title>Trichodesmium-associated heterotrophic epibiont bacteria.</title>
        <authorList>
            <person name="Cleveland C.S."/>
            <person name="Webb E.A."/>
        </authorList>
    </citation>
    <scope>NUCLEOTIDE SEQUENCE [LARGE SCALE GENOMIC DNA]</scope>
    <source>
        <strain evidence="2 3">USCH2</strain>
    </source>
</reference>
<dbReference type="InterPro" id="IPR043128">
    <property type="entry name" value="Rev_trsase/Diguanyl_cyclase"/>
</dbReference>
<dbReference type="RefSeq" id="WP_339979185.1">
    <property type="nucleotide sequence ID" value="NZ_JAQPZS010000001.1"/>
</dbReference>
<comment type="caution">
    <text evidence="2">The sequence shown here is derived from an EMBL/GenBank/DDBJ whole genome shotgun (WGS) entry which is preliminary data.</text>
</comment>
<organism evidence="2 3">
    <name type="scientific">Pseudoalteromonas lipolytica</name>
    <dbReference type="NCBI Taxonomy" id="570156"/>
    <lineage>
        <taxon>Bacteria</taxon>
        <taxon>Pseudomonadati</taxon>
        <taxon>Pseudomonadota</taxon>
        <taxon>Gammaproteobacteria</taxon>
        <taxon>Alteromonadales</taxon>
        <taxon>Pseudoalteromonadaceae</taxon>
        <taxon>Pseudoalteromonas</taxon>
    </lineage>
</organism>
<dbReference type="Pfam" id="PF18551">
    <property type="entry name" value="TackOD1"/>
    <property type="match status" value="1"/>
</dbReference>
<dbReference type="InterPro" id="IPR040572">
    <property type="entry name" value="TackOD1"/>
</dbReference>
<dbReference type="Gene3D" id="3.30.70.270">
    <property type="match status" value="1"/>
</dbReference>
<dbReference type="EMBL" id="JAQPZS010000001">
    <property type="protein sequence ID" value="MEJ6494604.1"/>
    <property type="molecule type" value="Genomic_DNA"/>
</dbReference>
<proteinExistence type="predicted"/>
<feature type="domain" description="Thaumarchaeal output" evidence="1">
    <location>
        <begin position="123"/>
        <end position="304"/>
    </location>
</feature>
<sequence>MNKQQLNDISLQKIWIGELKDIDFLVYGHEFTVFNDVEHFFSAFEAQSHFPLIVFADNIVNQGEALKKIRKHELLWQSCILVNTPCYLSEALANGLFNKQSDDFYNSVITRATSLNLSLNLVDSALTKLLSFMWIYKDNSLLPVHDLSINSVYYYPFLECFGVNTKDAMSWLSSIHRRKLLQTDKLIDRVRYCRHCQSGHLNYVDSCPSCQSIDIASVSSLHCFNCGHVNGESKFKEGIGLSCPNCHTKLRHIGVDYDRPIENQKCNQCHTSFVDADVIAKCFHCQTSNQVDELIVQNIHSYNISMEGKSLIRLGERFDNFNLTSTDSINYSHFEWVVKWQNQLAVRHQQTHSIVKIELKNLAQFIAENGEARAIQLIDEFESRINESIRTTDICCLAGEHTLLLMLPNTTIEHLSFVYQKLKGISLLNKNSDFSLSIKGIPLPSKEMPDEIGVWLEQQFAAQQESVL</sequence>
<dbReference type="InterPro" id="IPR029787">
    <property type="entry name" value="Nucleotide_cyclase"/>
</dbReference>
<evidence type="ECO:0000259" key="1">
    <source>
        <dbReference type="Pfam" id="PF18551"/>
    </source>
</evidence>
<evidence type="ECO:0000313" key="3">
    <source>
        <dbReference type="Proteomes" id="UP001377972"/>
    </source>
</evidence>
<dbReference type="SUPFAM" id="SSF55073">
    <property type="entry name" value="Nucleotide cyclase"/>
    <property type="match status" value="1"/>
</dbReference>
<protein>
    <recommendedName>
        <fullName evidence="1">Thaumarchaeal output domain-containing protein</fullName>
    </recommendedName>
</protein>
<gene>
    <name evidence="2" type="ORF">PQI24_01085</name>
</gene>
<name>A0ABU8SNJ4_9GAMM</name>